<keyword evidence="8" id="KW-0443">Lipid metabolism</keyword>
<feature type="transmembrane region" description="Helical" evidence="14">
    <location>
        <begin position="201"/>
        <end position="218"/>
    </location>
</feature>
<evidence type="ECO:0000313" key="17">
    <source>
        <dbReference type="Proteomes" id="UP000748531"/>
    </source>
</evidence>
<dbReference type="InterPro" id="IPR045252">
    <property type="entry name" value="LPCAT1-like"/>
</dbReference>
<dbReference type="Pfam" id="PF01553">
    <property type="entry name" value="Acyltransferase"/>
    <property type="match status" value="1"/>
</dbReference>
<dbReference type="GO" id="GO:0019432">
    <property type="term" value="P:triglyceride biosynthetic process"/>
    <property type="evidence" value="ECO:0007669"/>
    <property type="project" value="TreeGrafter"/>
</dbReference>
<gene>
    <name evidence="16" type="ORF">PHET_05292</name>
</gene>
<evidence type="ECO:0000256" key="14">
    <source>
        <dbReference type="SAM" id="Phobius"/>
    </source>
</evidence>
<dbReference type="GO" id="GO:0004366">
    <property type="term" value="F:glycerol-3-phosphate O-acyltransferase activity"/>
    <property type="evidence" value="ECO:0007669"/>
    <property type="project" value="TreeGrafter"/>
</dbReference>
<evidence type="ECO:0000256" key="2">
    <source>
        <dbReference type="ARBA" id="ARBA00005189"/>
    </source>
</evidence>
<keyword evidence="7 14" id="KW-1133">Transmembrane helix</keyword>
<dbReference type="SMART" id="SM00563">
    <property type="entry name" value="PlsC"/>
    <property type="match status" value="1"/>
</dbReference>
<dbReference type="PANTHER" id="PTHR23063">
    <property type="entry name" value="PHOSPHOLIPID ACYLTRANSFERASE"/>
    <property type="match status" value="1"/>
</dbReference>
<dbReference type="OrthoDB" id="10051137at2759"/>
<keyword evidence="11" id="KW-1208">Phospholipid metabolism</keyword>
<evidence type="ECO:0000256" key="1">
    <source>
        <dbReference type="ARBA" id="ARBA00004370"/>
    </source>
</evidence>
<dbReference type="SUPFAM" id="SSF69593">
    <property type="entry name" value="Glycerol-3-phosphate (1)-acyltransferase"/>
    <property type="match status" value="1"/>
</dbReference>
<evidence type="ECO:0000256" key="7">
    <source>
        <dbReference type="ARBA" id="ARBA00022989"/>
    </source>
</evidence>
<feature type="domain" description="Phospholipid/glycerol acyltransferase" evidence="15">
    <location>
        <begin position="263"/>
        <end position="374"/>
    </location>
</feature>
<evidence type="ECO:0000313" key="16">
    <source>
        <dbReference type="EMBL" id="KAF5401268.1"/>
    </source>
</evidence>
<evidence type="ECO:0000256" key="10">
    <source>
        <dbReference type="ARBA" id="ARBA00023209"/>
    </source>
</evidence>
<sequence length="472" mass="54152">MTLVAAFSGFYVSLIAVYFINSLISAFFKIQFVQHLYIYILERLFSVSVSSIRFTRIQYAASVVTKDSAGTVEINEYEGSDNLGNYGKLVSYVISGPLTIDLIERDIELTEDGVVLDKRLTSDEQRGFALHHPLYLVKCGIEAIVEDSVTKHFSAAELRVWNFLGRNETYVYIKNDHWNVLRILWFIGFIFRYAIFFPCKLFTFFVSLWLTWIVGYLGRNCPISTFQKWLLGPGLQKVVRLNLCPFSSVIRFHNLDNRPKPNTICVANHTTPFDWCVLASDVTYAVVGQKHSGFFGLVERIISAAVPAVWFDREEVLDRQLTANKLKLHVACPNAEPLLIFPEGTCINNTSVMKFKKGCFEVGAPIHPVAIKYNPLFADCFWNSSRDSLLKYTFKIMTSWAMVVDVWYLPPTRMRADEDGIEFARRVQQSIAHCGGMMNINWDGELKRRRPKDTLKLAQQRFISQYLIRPDT</sequence>
<comment type="pathway">
    <text evidence="13">Phospholipid metabolism.</text>
</comment>
<keyword evidence="4" id="KW-0444">Lipid biosynthesis</keyword>
<keyword evidence="17" id="KW-1185">Reference proteome</keyword>
<feature type="transmembrane region" description="Helical" evidence="14">
    <location>
        <begin position="179"/>
        <end position="195"/>
    </location>
</feature>
<organism evidence="16 17">
    <name type="scientific">Paragonimus heterotremus</name>
    <dbReference type="NCBI Taxonomy" id="100268"/>
    <lineage>
        <taxon>Eukaryota</taxon>
        <taxon>Metazoa</taxon>
        <taxon>Spiralia</taxon>
        <taxon>Lophotrochozoa</taxon>
        <taxon>Platyhelminthes</taxon>
        <taxon>Trematoda</taxon>
        <taxon>Digenea</taxon>
        <taxon>Plagiorchiida</taxon>
        <taxon>Troglotremata</taxon>
        <taxon>Troglotrematidae</taxon>
        <taxon>Paragonimus</taxon>
    </lineage>
</organism>
<name>A0A8J4SLF2_9TREM</name>
<evidence type="ECO:0000256" key="3">
    <source>
        <dbReference type="ARBA" id="ARBA00008655"/>
    </source>
</evidence>
<comment type="similarity">
    <text evidence="3">Belongs to the 1-acyl-sn-glycerol-3-phosphate acyltransferase family.</text>
</comment>
<dbReference type="GO" id="GO:0008654">
    <property type="term" value="P:phospholipid biosynthetic process"/>
    <property type="evidence" value="ECO:0007669"/>
    <property type="project" value="UniProtKB-KW"/>
</dbReference>
<evidence type="ECO:0000256" key="9">
    <source>
        <dbReference type="ARBA" id="ARBA00023136"/>
    </source>
</evidence>
<dbReference type="GO" id="GO:0016020">
    <property type="term" value="C:membrane"/>
    <property type="evidence" value="ECO:0007669"/>
    <property type="project" value="UniProtKB-SubCell"/>
</dbReference>
<dbReference type="GO" id="GO:0005783">
    <property type="term" value="C:endoplasmic reticulum"/>
    <property type="evidence" value="ECO:0007669"/>
    <property type="project" value="TreeGrafter"/>
</dbReference>
<dbReference type="PANTHER" id="PTHR23063:SF2">
    <property type="entry name" value="GLYCEROL-3-PHOSPHATE ACYLTRANSFERASE 4, ISOFORM D-RELATED"/>
    <property type="match status" value="1"/>
</dbReference>
<dbReference type="InterPro" id="IPR002123">
    <property type="entry name" value="Plipid/glycerol_acylTrfase"/>
</dbReference>
<proteinExistence type="inferred from homology"/>
<evidence type="ECO:0000256" key="8">
    <source>
        <dbReference type="ARBA" id="ARBA00023098"/>
    </source>
</evidence>
<keyword evidence="9 14" id="KW-0472">Membrane</keyword>
<dbReference type="AlphaFoldDB" id="A0A8J4SLF2"/>
<feature type="transmembrane region" description="Helical" evidence="14">
    <location>
        <begin position="6"/>
        <end position="28"/>
    </location>
</feature>
<dbReference type="Proteomes" id="UP000748531">
    <property type="component" value="Unassembled WGS sequence"/>
</dbReference>
<evidence type="ECO:0000256" key="5">
    <source>
        <dbReference type="ARBA" id="ARBA00022679"/>
    </source>
</evidence>
<comment type="caution">
    <text evidence="16">The sequence shown here is derived from an EMBL/GenBank/DDBJ whole genome shotgun (WGS) entry which is preliminary data.</text>
</comment>
<dbReference type="CDD" id="cd07991">
    <property type="entry name" value="LPLAT_LPCAT1-like"/>
    <property type="match status" value="1"/>
</dbReference>
<keyword evidence="12" id="KW-0012">Acyltransferase</keyword>
<dbReference type="EMBL" id="LUCH01002586">
    <property type="protein sequence ID" value="KAF5401268.1"/>
    <property type="molecule type" value="Genomic_DNA"/>
</dbReference>
<reference evidence="16" key="1">
    <citation type="submission" date="2019-05" db="EMBL/GenBank/DDBJ databases">
        <title>Annotation for the trematode Paragonimus heterotremus.</title>
        <authorList>
            <person name="Choi Y.-J."/>
        </authorList>
    </citation>
    <scope>NUCLEOTIDE SEQUENCE</scope>
    <source>
        <strain evidence="16">LC</strain>
    </source>
</reference>
<protein>
    <submittedName>
        <fullName evidence="16">1-acylglycerol-3-phosphate O-acyltransferase 6 (Lysophosphatidic acid acyltransferase zeta)</fullName>
    </submittedName>
</protein>
<evidence type="ECO:0000256" key="13">
    <source>
        <dbReference type="ARBA" id="ARBA00025707"/>
    </source>
</evidence>
<evidence type="ECO:0000259" key="15">
    <source>
        <dbReference type="SMART" id="SM00563"/>
    </source>
</evidence>
<evidence type="ECO:0000256" key="11">
    <source>
        <dbReference type="ARBA" id="ARBA00023264"/>
    </source>
</evidence>
<keyword evidence="6 14" id="KW-0812">Transmembrane</keyword>
<evidence type="ECO:0000256" key="12">
    <source>
        <dbReference type="ARBA" id="ARBA00023315"/>
    </source>
</evidence>
<comment type="subcellular location">
    <subcellularLocation>
        <location evidence="1">Membrane</location>
    </subcellularLocation>
</comment>
<comment type="pathway">
    <text evidence="2">Lipid metabolism.</text>
</comment>
<evidence type="ECO:0000256" key="4">
    <source>
        <dbReference type="ARBA" id="ARBA00022516"/>
    </source>
</evidence>
<keyword evidence="10" id="KW-0594">Phospholipid biosynthesis</keyword>
<accession>A0A8J4SLF2</accession>
<keyword evidence="5" id="KW-0808">Transferase</keyword>
<evidence type="ECO:0000256" key="6">
    <source>
        <dbReference type="ARBA" id="ARBA00022692"/>
    </source>
</evidence>